<keyword evidence="1" id="KW-0472">Membrane</keyword>
<sequence>MTDATTVLTILLMALVTYATRIGGYVALRNRSLSPRARAMLEATPGCVLISVIAPFFVTGEPAGLLALAVTLLAATRLPLLPTVLVGVGAAALLRAVIG</sequence>
<evidence type="ECO:0000313" key="3">
    <source>
        <dbReference type="Proteomes" id="UP001196870"/>
    </source>
</evidence>
<dbReference type="RefSeq" id="WP_211855529.1">
    <property type="nucleotide sequence ID" value="NZ_JAAGBB010000040.1"/>
</dbReference>
<gene>
    <name evidence="2" type="ORF">GXW71_25575</name>
</gene>
<dbReference type="InterPro" id="IPR008407">
    <property type="entry name" value="Brnchd-chn_aa_trnsp_AzlD"/>
</dbReference>
<organism evidence="2 3">
    <name type="scientific">Plastoroseomonas hellenica</name>
    <dbReference type="NCBI Taxonomy" id="2687306"/>
    <lineage>
        <taxon>Bacteria</taxon>
        <taxon>Pseudomonadati</taxon>
        <taxon>Pseudomonadota</taxon>
        <taxon>Alphaproteobacteria</taxon>
        <taxon>Acetobacterales</taxon>
        <taxon>Acetobacteraceae</taxon>
        <taxon>Plastoroseomonas</taxon>
    </lineage>
</organism>
<feature type="transmembrane region" description="Helical" evidence="1">
    <location>
        <begin position="6"/>
        <end position="28"/>
    </location>
</feature>
<reference evidence="3" key="1">
    <citation type="journal article" date="2021" name="Syst. Appl. Microbiol.">
        <title>Roseomonas hellenica sp. nov., isolated from roots of wild-growing Alkanna tinctoria.</title>
        <authorList>
            <person name="Rat A."/>
            <person name="Naranjo H.D."/>
            <person name="Lebbe L."/>
            <person name="Cnockaert M."/>
            <person name="Krigas N."/>
            <person name="Grigoriadou K."/>
            <person name="Maloupa E."/>
            <person name="Willems A."/>
        </authorList>
    </citation>
    <scope>NUCLEOTIDE SEQUENCE [LARGE SCALE GENOMIC DNA]</scope>
    <source>
        <strain evidence="3">LMG 31523</strain>
    </source>
</reference>
<dbReference type="Proteomes" id="UP001196870">
    <property type="component" value="Unassembled WGS sequence"/>
</dbReference>
<dbReference type="Pfam" id="PF05437">
    <property type="entry name" value="AzlD"/>
    <property type="match status" value="1"/>
</dbReference>
<feature type="transmembrane region" description="Helical" evidence="1">
    <location>
        <begin position="78"/>
        <end position="98"/>
    </location>
</feature>
<protein>
    <submittedName>
        <fullName evidence="2">AzlD family protein</fullName>
    </submittedName>
</protein>
<keyword evidence="1" id="KW-1133">Transmembrane helix</keyword>
<accession>A0ABS5F5B7</accession>
<evidence type="ECO:0000313" key="2">
    <source>
        <dbReference type="EMBL" id="MBR0667752.1"/>
    </source>
</evidence>
<keyword evidence="3" id="KW-1185">Reference proteome</keyword>
<comment type="caution">
    <text evidence="2">The sequence shown here is derived from an EMBL/GenBank/DDBJ whole genome shotgun (WGS) entry which is preliminary data.</text>
</comment>
<evidence type="ECO:0000256" key="1">
    <source>
        <dbReference type="SAM" id="Phobius"/>
    </source>
</evidence>
<dbReference type="EMBL" id="JAAGBB010000040">
    <property type="protein sequence ID" value="MBR0667752.1"/>
    <property type="molecule type" value="Genomic_DNA"/>
</dbReference>
<proteinExistence type="predicted"/>
<name>A0ABS5F5B7_9PROT</name>
<keyword evidence="1" id="KW-0812">Transmembrane</keyword>